<keyword evidence="3" id="KW-1185">Reference proteome</keyword>
<dbReference type="InterPro" id="IPR040983">
    <property type="entry name" value="Bact_RF_family5"/>
</dbReference>
<feature type="compositionally biased region" description="Basic and acidic residues" evidence="1">
    <location>
        <begin position="321"/>
        <end position="330"/>
    </location>
</feature>
<sequence length="390" mass="42965">MEFERFDRAALREVVAMSDELGVLSFYVTASPQEESSVRPAWRIRFGNELSSLRERVTADPDRTRRMAVLKRLEELEPDFRQLLDPSESGLGRVMFAPVGDGAVRSFSFQLPVTDQTVMESTAYVRPLVNTVETAPPAGLVVLSRDGLRMIDYRYGLAEDIGRTGFEIPVEEWKQMRGPATAEIARSAATHRDKFERRVEENLTRQLRAAGPATAEEARRRGWQTIVLLGDVQLTEILASAVGGDVIQVDAVVDSLTPAKLAEYVEPQLLAARTRHGVDLVNRAKDAALSGGQGALGLEATLGALNDSRVAQLLLDESREWSGGRTEDGRLYPQDATPEGESQDTLVRDSTMGERMIERALDIDAEVIVLDGEAAENLAEFDGVAAILRW</sequence>
<name>A0A9W6I8Q9_9ACTN</name>
<dbReference type="Gene3D" id="3.30.1330.30">
    <property type="match status" value="1"/>
</dbReference>
<dbReference type="Pfam" id="PF18846">
    <property type="entry name" value="baeRF_family5"/>
    <property type="match status" value="1"/>
</dbReference>
<accession>A0A9W6I8Q9</accession>
<evidence type="ECO:0000313" key="3">
    <source>
        <dbReference type="Proteomes" id="UP001143474"/>
    </source>
</evidence>
<gene>
    <name evidence="2" type="ORF">GCM10017600_75290</name>
</gene>
<feature type="region of interest" description="Disordered" evidence="1">
    <location>
        <begin position="321"/>
        <end position="345"/>
    </location>
</feature>
<dbReference type="AlphaFoldDB" id="A0A9W6I8Q9"/>
<dbReference type="EMBL" id="BSEV01000028">
    <property type="protein sequence ID" value="GLK14117.1"/>
    <property type="molecule type" value="Genomic_DNA"/>
</dbReference>
<comment type="caution">
    <text evidence="2">The sequence shown here is derived from an EMBL/GenBank/DDBJ whole genome shotgun (WGS) entry which is preliminary data.</text>
</comment>
<reference evidence="2" key="1">
    <citation type="journal article" date="2014" name="Int. J. Syst. Evol. Microbiol.">
        <title>Complete genome sequence of Corynebacterium casei LMG S-19264T (=DSM 44701T), isolated from a smear-ripened cheese.</title>
        <authorList>
            <consortium name="US DOE Joint Genome Institute (JGI-PGF)"/>
            <person name="Walter F."/>
            <person name="Albersmeier A."/>
            <person name="Kalinowski J."/>
            <person name="Ruckert C."/>
        </authorList>
    </citation>
    <scope>NUCLEOTIDE SEQUENCE</scope>
    <source>
        <strain evidence="2">VKM Ac-2007</strain>
    </source>
</reference>
<proteinExistence type="predicted"/>
<evidence type="ECO:0000256" key="1">
    <source>
        <dbReference type="SAM" id="MobiDB-lite"/>
    </source>
</evidence>
<dbReference type="Proteomes" id="UP001143474">
    <property type="component" value="Unassembled WGS sequence"/>
</dbReference>
<dbReference type="InterPro" id="IPR029064">
    <property type="entry name" value="Ribosomal_eL30-like_sf"/>
</dbReference>
<reference evidence="2" key="2">
    <citation type="submission" date="2023-01" db="EMBL/GenBank/DDBJ databases">
        <authorList>
            <person name="Sun Q."/>
            <person name="Evtushenko L."/>
        </authorList>
    </citation>
    <scope>NUCLEOTIDE SEQUENCE</scope>
    <source>
        <strain evidence="2">VKM Ac-2007</strain>
    </source>
</reference>
<organism evidence="2 3">
    <name type="scientific">Streptosporangium carneum</name>
    <dbReference type="NCBI Taxonomy" id="47481"/>
    <lineage>
        <taxon>Bacteria</taxon>
        <taxon>Bacillati</taxon>
        <taxon>Actinomycetota</taxon>
        <taxon>Actinomycetes</taxon>
        <taxon>Streptosporangiales</taxon>
        <taxon>Streptosporangiaceae</taxon>
        <taxon>Streptosporangium</taxon>
    </lineage>
</organism>
<protein>
    <submittedName>
        <fullName evidence="2">Uncharacterized protein</fullName>
    </submittedName>
</protein>
<evidence type="ECO:0000313" key="2">
    <source>
        <dbReference type="EMBL" id="GLK14117.1"/>
    </source>
</evidence>
<dbReference type="RefSeq" id="WP_271222367.1">
    <property type="nucleotide sequence ID" value="NZ_BAAAVD010000007.1"/>
</dbReference>